<sequence>MIVPLRAEKCCLGSAIGNQDEKRSRELLGYTSTVSSSTLRILSIGGKFRIEGDSGTSNGPQGSFETEFLVDERLLMIRGGLQFHRVPQYAIQPSTSGSTAMSIRHAWNDILSAQGDWPEEARYEGNTGDALLYRHGPPRGGQWRTFGERDNLETLGRRLEAAARDKY</sequence>
<reference evidence="1" key="1">
    <citation type="journal article" date="2020" name="Cell">
        <title>Large-Scale Comparative Analyses of Tick Genomes Elucidate Their Genetic Diversity and Vector Capacities.</title>
        <authorList>
            <consortium name="Tick Genome and Microbiome Consortium (TIGMIC)"/>
            <person name="Jia N."/>
            <person name="Wang J."/>
            <person name="Shi W."/>
            <person name="Du L."/>
            <person name="Sun Y."/>
            <person name="Zhan W."/>
            <person name="Jiang J.F."/>
            <person name="Wang Q."/>
            <person name="Zhang B."/>
            <person name="Ji P."/>
            <person name="Bell-Sakyi L."/>
            <person name="Cui X.M."/>
            <person name="Yuan T.T."/>
            <person name="Jiang B.G."/>
            <person name="Yang W.F."/>
            <person name="Lam T.T."/>
            <person name="Chang Q.C."/>
            <person name="Ding S.J."/>
            <person name="Wang X.J."/>
            <person name="Zhu J.G."/>
            <person name="Ruan X.D."/>
            <person name="Zhao L."/>
            <person name="Wei J.T."/>
            <person name="Ye R.Z."/>
            <person name="Que T.C."/>
            <person name="Du C.H."/>
            <person name="Zhou Y.H."/>
            <person name="Cheng J.X."/>
            <person name="Dai P.F."/>
            <person name="Guo W.B."/>
            <person name="Han X.H."/>
            <person name="Huang E.J."/>
            <person name="Li L.F."/>
            <person name="Wei W."/>
            <person name="Gao Y.C."/>
            <person name="Liu J.Z."/>
            <person name="Shao H.Z."/>
            <person name="Wang X."/>
            <person name="Wang C.C."/>
            <person name="Yang T.C."/>
            <person name="Huo Q.B."/>
            <person name="Li W."/>
            <person name="Chen H.Y."/>
            <person name="Chen S.E."/>
            <person name="Zhou L.G."/>
            <person name="Ni X.B."/>
            <person name="Tian J.H."/>
            <person name="Sheng Y."/>
            <person name="Liu T."/>
            <person name="Pan Y.S."/>
            <person name="Xia L.Y."/>
            <person name="Li J."/>
            <person name="Zhao F."/>
            <person name="Cao W.C."/>
        </authorList>
    </citation>
    <scope>NUCLEOTIDE SEQUENCE</scope>
    <source>
        <strain evidence="1">Rmic-2018</strain>
    </source>
</reference>
<dbReference type="AlphaFoldDB" id="A0A9J6EIV5"/>
<accession>A0A9J6EIV5</accession>
<organism evidence="1 2">
    <name type="scientific">Rhipicephalus microplus</name>
    <name type="common">Cattle tick</name>
    <name type="synonym">Boophilus microplus</name>
    <dbReference type="NCBI Taxonomy" id="6941"/>
    <lineage>
        <taxon>Eukaryota</taxon>
        <taxon>Metazoa</taxon>
        <taxon>Ecdysozoa</taxon>
        <taxon>Arthropoda</taxon>
        <taxon>Chelicerata</taxon>
        <taxon>Arachnida</taxon>
        <taxon>Acari</taxon>
        <taxon>Parasitiformes</taxon>
        <taxon>Ixodida</taxon>
        <taxon>Ixodoidea</taxon>
        <taxon>Ixodidae</taxon>
        <taxon>Rhipicephalinae</taxon>
        <taxon>Rhipicephalus</taxon>
        <taxon>Boophilus</taxon>
    </lineage>
</organism>
<gene>
    <name evidence="1" type="ORF">HPB51_023346</name>
</gene>
<protein>
    <submittedName>
        <fullName evidence="1">Uncharacterized protein</fullName>
    </submittedName>
</protein>
<name>A0A9J6EIV5_RHIMP</name>
<keyword evidence="2" id="KW-1185">Reference proteome</keyword>
<dbReference type="Proteomes" id="UP000821866">
    <property type="component" value="Chromosome 2"/>
</dbReference>
<comment type="caution">
    <text evidence="1">The sequence shown here is derived from an EMBL/GenBank/DDBJ whole genome shotgun (WGS) entry which is preliminary data.</text>
</comment>
<proteinExistence type="predicted"/>
<evidence type="ECO:0000313" key="2">
    <source>
        <dbReference type="Proteomes" id="UP000821866"/>
    </source>
</evidence>
<dbReference type="EMBL" id="JABSTU010000004">
    <property type="protein sequence ID" value="KAH8034342.1"/>
    <property type="molecule type" value="Genomic_DNA"/>
</dbReference>
<evidence type="ECO:0000313" key="1">
    <source>
        <dbReference type="EMBL" id="KAH8034342.1"/>
    </source>
</evidence>
<reference evidence="1" key="2">
    <citation type="submission" date="2021-09" db="EMBL/GenBank/DDBJ databases">
        <authorList>
            <person name="Jia N."/>
            <person name="Wang J."/>
            <person name="Shi W."/>
            <person name="Du L."/>
            <person name="Sun Y."/>
            <person name="Zhan W."/>
            <person name="Jiang J."/>
            <person name="Wang Q."/>
            <person name="Zhang B."/>
            <person name="Ji P."/>
            <person name="Sakyi L.B."/>
            <person name="Cui X."/>
            <person name="Yuan T."/>
            <person name="Jiang B."/>
            <person name="Yang W."/>
            <person name="Lam T.T.-Y."/>
            <person name="Chang Q."/>
            <person name="Ding S."/>
            <person name="Wang X."/>
            <person name="Zhu J."/>
            <person name="Ruan X."/>
            <person name="Zhao L."/>
            <person name="Wei J."/>
            <person name="Que T."/>
            <person name="Du C."/>
            <person name="Cheng J."/>
            <person name="Dai P."/>
            <person name="Han X."/>
            <person name="Huang E."/>
            <person name="Gao Y."/>
            <person name="Liu J."/>
            <person name="Shao H."/>
            <person name="Ye R."/>
            <person name="Li L."/>
            <person name="Wei W."/>
            <person name="Wang X."/>
            <person name="Wang C."/>
            <person name="Huo Q."/>
            <person name="Li W."/>
            <person name="Guo W."/>
            <person name="Chen H."/>
            <person name="Chen S."/>
            <person name="Zhou L."/>
            <person name="Zhou L."/>
            <person name="Ni X."/>
            <person name="Tian J."/>
            <person name="Zhou Y."/>
            <person name="Sheng Y."/>
            <person name="Liu T."/>
            <person name="Pan Y."/>
            <person name="Xia L."/>
            <person name="Li J."/>
            <person name="Zhao F."/>
            <person name="Cao W."/>
        </authorList>
    </citation>
    <scope>NUCLEOTIDE SEQUENCE</scope>
    <source>
        <strain evidence="1">Rmic-2018</strain>
        <tissue evidence="1">Larvae</tissue>
    </source>
</reference>